<dbReference type="AlphaFoldDB" id="A0A2V0RAE9"/>
<comment type="caution">
    <text evidence="1">The sequence shown here is derived from an EMBL/GenBank/DDBJ whole genome shotgun (WGS) entry which is preliminary data.</text>
</comment>
<organism evidence="1">
    <name type="scientific">viral metagenome</name>
    <dbReference type="NCBI Taxonomy" id="1070528"/>
    <lineage>
        <taxon>unclassified sequences</taxon>
        <taxon>metagenomes</taxon>
        <taxon>organismal metagenomes</taxon>
    </lineage>
</organism>
<name>A0A2V0RAE9_9ZZZZ</name>
<dbReference type="EMBL" id="BDQA01000579">
    <property type="protein sequence ID" value="GBH22054.1"/>
    <property type="molecule type" value="Genomic_RNA"/>
</dbReference>
<reference evidence="1" key="1">
    <citation type="submission" date="2017-04" db="EMBL/GenBank/DDBJ databases">
        <title>Unveiling RNA virosphere associated with marine microorganisms.</title>
        <authorList>
            <person name="Urayama S."/>
            <person name="Takaki Y."/>
            <person name="Nishi S."/>
            <person name="Yoshida Y."/>
            <person name="Deguchi S."/>
            <person name="Takai K."/>
            <person name="Nunoura T."/>
        </authorList>
    </citation>
    <scope>NUCLEOTIDE SEQUENCE</scope>
</reference>
<proteinExistence type="predicted"/>
<accession>A0A2V0RAE9</accession>
<protein>
    <submittedName>
        <fullName evidence="1">Uncharacterized protein</fullName>
    </submittedName>
</protein>
<sequence>MASFKGFTNFKDLHFVMYDNDALIYQYKGINYVLRPIPGFKSDDLGYLDPRDKSIVELDGHPVYRPSAHMVRYAEQACSDWAEYNSHDLRQDLREQPMIIFASDCSCDECFDLGFTAMRGGDPNVSIVMAYDNYNESALIVISEDGVPVLSQLITEECTLYQLPMGNWGDWSRIRYGQSAIIQSNYDSVIIDTLGANGELMRTAITIYNWRTGVTVGNVDAYAASGITLKIYDLTVAVYAYRSPIGPVVDWGEMFYEQKIITNDNRYIHNHICELNGSNNSGVLGKRRLE</sequence>
<evidence type="ECO:0000313" key="1">
    <source>
        <dbReference type="EMBL" id="GBH22054.1"/>
    </source>
</evidence>